<accession>A0A1W1CNT9</accession>
<dbReference type="InterPro" id="IPR024078">
    <property type="entry name" value="LmbE-like_dom_sf"/>
</dbReference>
<evidence type="ECO:0000256" key="1">
    <source>
        <dbReference type="SAM" id="Phobius"/>
    </source>
</evidence>
<dbReference type="Pfam" id="PF02585">
    <property type="entry name" value="PIG-L"/>
    <property type="match status" value="1"/>
</dbReference>
<keyword evidence="1" id="KW-0812">Transmembrane</keyword>
<proteinExistence type="predicted"/>
<keyword evidence="1" id="KW-1133">Transmembrane helix</keyword>
<organism evidence="2">
    <name type="scientific">hydrothermal vent metagenome</name>
    <dbReference type="NCBI Taxonomy" id="652676"/>
    <lineage>
        <taxon>unclassified sequences</taxon>
        <taxon>metagenomes</taxon>
        <taxon>ecological metagenomes</taxon>
    </lineage>
</organism>
<dbReference type="InterPro" id="IPR003737">
    <property type="entry name" value="GlcNAc_PI_deacetylase-related"/>
</dbReference>
<reference evidence="2" key="1">
    <citation type="submission" date="2016-10" db="EMBL/GenBank/DDBJ databases">
        <authorList>
            <person name="de Groot N.N."/>
        </authorList>
    </citation>
    <scope>NUCLEOTIDE SEQUENCE</scope>
</reference>
<feature type="transmembrane region" description="Helical" evidence="1">
    <location>
        <begin position="6"/>
        <end position="22"/>
    </location>
</feature>
<dbReference type="AlphaFoldDB" id="A0A1W1CNT9"/>
<evidence type="ECO:0000313" key="2">
    <source>
        <dbReference type="EMBL" id="SFV67405.1"/>
    </source>
</evidence>
<keyword evidence="1" id="KW-0472">Membrane</keyword>
<dbReference type="EMBL" id="FPHH01000100">
    <property type="protein sequence ID" value="SFV67405.1"/>
    <property type="molecule type" value="Genomic_DNA"/>
</dbReference>
<dbReference type="SUPFAM" id="SSF102588">
    <property type="entry name" value="LmbE-like"/>
    <property type="match status" value="1"/>
</dbReference>
<gene>
    <name evidence="2" type="ORF">MNB_SM-5-647</name>
</gene>
<name>A0A1W1CNT9_9ZZZZ</name>
<protein>
    <submittedName>
        <fullName evidence="2">Uncharacterized protein</fullName>
    </submittedName>
</protein>
<dbReference type="Gene3D" id="3.40.50.10320">
    <property type="entry name" value="LmbE-like"/>
    <property type="match status" value="1"/>
</dbReference>
<sequence>MIFDYALVIALVFYIYIVIKRVKKYNYDTTKDYIYNLEKDFITTVELQNSSFRLSCDAYDTLFLKVEFSFNPISYFLKPYITIQNQKHYFEYGTKGIRYLNLSGIDAGEVSMHLHHLSLKEKSLSLYGYKNSINLQEPLLILAPHADDAEIAGFGLYKSAKNVTIVTTTIGEHGNCNYCDIYNQNKVKATLKKAELRVIDALSVGLYGGIDIKDSLALGYFGGTLQWMRENPDKDASSLREGIEDRNKFRRVSHANITLPAVTRPNYKAFVDDLVLIISQFKPANILTPHPAIDSHPDHKYTTYALLDALKETKHRCNIVAYTNHLALSESYPVGSMHASITLPPNFEEFYFDSIYSFNLEPDLQIDKFFALEAIHDLRDSSIQISIKKAYKHLSRLITRVIKGKDKSYYRRAVRANELFFVIESENSDRLLEV</sequence>